<name>A0A8D8ZI11_9HEMI</name>
<evidence type="ECO:0000313" key="2">
    <source>
        <dbReference type="EMBL" id="CAG6747280.1"/>
    </source>
</evidence>
<proteinExistence type="predicted"/>
<accession>A0A8D8ZI11</accession>
<sequence>MYFSTRNSMMLFSLTVLSRAYSSEVVNSSLFLPGKLAPLNSSVKNTWKLSNLVGTKKLKPCIDPSINKKNRRIQYFPDRIKKVKISEKIAFQCHLKLSPGLTLRTVL</sequence>
<protein>
    <recommendedName>
        <fullName evidence="3">Secreted protein</fullName>
    </recommendedName>
</protein>
<dbReference type="AlphaFoldDB" id="A0A8D8ZI11"/>
<evidence type="ECO:0008006" key="3">
    <source>
        <dbReference type="Google" id="ProtNLM"/>
    </source>
</evidence>
<evidence type="ECO:0000256" key="1">
    <source>
        <dbReference type="SAM" id="SignalP"/>
    </source>
</evidence>
<reference evidence="2" key="1">
    <citation type="submission" date="2021-05" db="EMBL/GenBank/DDBJ databases">
        <authorList>
            <person name="Alioto T."/>
            <person name="Alioto T."/>
            <person name="Gomez Garrido J."/>
        </authorList>
    </citation>
    <scope>NUCLEOTIDE SEQUENCE</scope>
</reference>
<feature type="signal peptide" evidence="1">
    <location>
        <begin position="1"/>
        <end position="22"/>
    </location>
</feature>
<keyword evidence="1" id="KW-0732">Signal</keyword>
<dbReference type="EMBL" id="HBUF01513577">
    <property type="protein sequence ID" value="CAG6747280.1"/>
    <property type="molecule type" value="Transcribed_RNA"/>
</dbReference>
<feature type="chain" id="PRO_5034720047" description="Secreted protein" evidence="1">
    <location>
        <begin position="23"/>
        <end position="107"/>
    </location>
</feature>
<organism evidence="2">
    <name type="scientific">Cacopsylla melanoneura</name>
    <dbReference type="NCBI Taxonomy" id="428564"/>
    <lineage>
        <taxon>Eukaryota</taxon>
        <taxon>Metazoa</taxon>
        <taxon>Ecdysozoa</taxon>
        <taxon>Arthropoda</taxon>
        <taxon>Hexapoda</taxon>
        <taxon>Insecta</taxon>
        <taxon>Pterygota</taxon>
        <taxon>Neoptera</taxon>
        <taxon>Paraneoptera</taxon>
        <taxon>Hemiptera</taxon>
        <taxon>Sternorrhyncha</taxon>
        <taxon>Psylloidea</taxon>
        <taxon>Psyllidae</taxon>
        <taxon>Psyllinae</taxon>
        <taxon>Cacopsylla</taxon>
    </lineage>
</organism>